<dbReference type="Proteomes" id="UP001139462">
    <property type="component" value="Unassembled WGS sequence"/>
</dbReference>
<sequence>MKKILVANRGEIALRIMKTARNMGIKTVAVYSEADRNSPHVKFADEAVCIGPPPSNESYLLGDNIIKVAKDLNVDAIHPGYGFLSENAEFGEKVEKSGMIFIGPKPHAIRVMGSKLAAKEAVKAYDIPMVPGTDEAITDVEAAKQIAREIGFPILIKASAGGGGKGMRVVENAEEFEDQMKRAISEAENAFGDGSVFIEKFVTSPRHIEIQVLADNFGNTVHLFERDCSIQRRHQKVVEEAPSSVLTPELRKTMGEAAIKVAKACDYVGAGTVEFLLDENLNFYFLEMNTRLQVEHPVTELITGLDLVEQQINVANNEKLAFSQEDIKIKGHAFEVRVYAEDPLNNFMPSVGKLEVYRPPSGENIRVDDGFTEGMQVPIQYDPMLSKLITYGKTRNAAMQRMLEAIANYDVQGVSTTLPFGKFVFEHEAFRSGNFDTNFVKKYYSEDKLKAINEEEAKVAALFALKQYFKDSEKLQLPK</sequence>
<dbReference type="Pfam" id="PF02786">
    <property type="entry name" value="CPSase_L_D2"/>
    <property type="match status" value="1"/>
</dbReference>
<gene>
    <name evidence="10" type="primary">accC</name>
    <name evidence="10" type="ORF">K8344_07720</name>
</gene>
<evidence type="ECO:0000256" key="1">
    <source>
        <dbReference type="ARBA" id="ARBA00022598"/>
    </source>
</evidence>
<dbReference type="SUPFAM" id="SSF56059">
    <property type="entry name" value="Glutathione synthetase ATP-binding domain-like"/>
    <property type="match status" value="1"/>
</dbReference>
<dbReference type="GO" id="GO:0004075">
    <property type="term" value="F:biotin carboxylase activity"/>
    <property type="evidence" value="ECO:0007669"/>
    <property type="project" value="UniProtKB-EC"/>
</dbReference>
<dbReference type="RefSeq" id="WP_237608262.1">
    <property type="nucleotide sequence ID" value="NZ_JAIRBB010000005.1"/>
</dbReference>
<accession>A0A9X1R1H0</accession>
<dbReference type="Pfam" id="PF02785">
    <property type="entry name" value="Biotin_carb_C"/>
    <property type="match status" value="1"/>
</dbReference>
<dbReference type="FunFam" id="3.40.50.20:FF:000010">
    <property type="entry name" value="Propionyl-CoA carboxylase subunit alpha"/>
    <property type="match status" value="1"/>
</dbReference>
<dbReference type="InterPro" id="IPR011761">
    <property type="entry name" value="ATP-grasp"/>
</dbReference>
<dbReference type="NCBIfam" id="TIGR00514">
    <property type="entry name" value="accC"/>
    <property type="match status" value="1"/>
</dbReference>
<dbReference type="SMART" id="SM01209">
    <property type="entry name" value="GARS_A"/>
    <property type="match status" value="1"/>
</dbReference>
<organism evidence="10 11">
    <name type="scientific">Aequorivita xiaoshiensis</name>
    <dbReference type="NCBI Taxonomy" id="2874476"/>
    <lineage>
        <taxon>Bacteria</taxon>
        <taxon>Pseudomonadati</taxon>
        <taxon>Bacteroidota</taxon>
        <taxon>Flavobacteriia</taxon>
        <taxon>Flavobacteriales</taxon>
        <taxon>Flavobacteriaceae</taxon>
        <taxon>Aequorivita</taxon>
    </lineage>
</organism>
<dbReference type="SMART" id="SM00878">
    <property type="entry name" value="Biotin_carb_C"/>
    <property type="match status" value="1"/>
</dbReference>
<dbReference type="InterPro" id="IPR004549">
    <property type="entry name" value="Acetyl_CoA_COase_biotin_COase"/>
</dbReference>
<protein>
    <submittedName>
        <fullName evidence="10">Acetyl-CoA carboxylase biotin carboxylase subunit</fullName>
        <ecNumber evidence="10">6.3.4.14</ecNumber>
    </submittedName>
</protein>
<proteinExistence type="predicted"/>
<keyword evidence="6" id="KW-0092">Biotin</keyword>
<evidence type="ECO:0000256" key="2">
    <source>
        <dbReference type="ARBA" id="ARBA00022723"/>
    </source>
</evidence>
<dbReference type="InterPro" id="IPR011054">
    <property type="entry name" value="Rudment_hybrid_motif"/>
</dbReference>
<evidence type="ECO:0000259" key="8">
    <source>
        <dbReference type="PROSITE" id="PS50975"/>
    </source>
</evidence>
<evidence type="ECO:0000313" key="10">
    <source>
        <dbReference type="EMBL" id="MCG2431005.1"/>
    </source>
</evidence>
<keyword evidence="11" id="KW-1185">Reference proteome</keyword>
<comment type="caution">
    <text evidence="10">The sequence shown here is derived from an EMBL/GenBank/DDBJ whole genome shotgun (WGS) entry which is preliminary data.</text>
</comment>
<evidence type="ECO:0000256" key="7">
    <source>
        <dbReference type="PROSITE-ProRule" id="PRU00409"/>
    </source>
</evidence>
<dbReference type="InterPro" id="IPR005482">
    <property type="entry name" value="Biotin_COase_C"/>
</dbReference>
<dbReference type="FunFam" id="3.30.470.20:FF:000028">
    <property type="entry name" value="Methylcrotonoyl-CoA carboxylase subunit alpha, mitochondrial"/>
    <property type="match status" value="1"/>
</dbReference>
<dbReference type="PANTHER" id="PTHR18866">
    <property type="entry name" value="CARBOXYLASE:PYRUVATE/ACETYL-COA/PROPIONYL-COA CARBOXYLASE"/>
    <property type="match status" value="1"/>
</dbReference>
<evidence type="ECO:0000256" key="6">
    <source>
        <dbReference type="ARBA" id="ARBA00023267"/>
    </source>
</evidence>
<dbReference type="GO" id="GO:0005524">
    <property type="term" value="F:ATP binding"/>
    <property type="evidence" value="ECO:0007669"/>
    <property type="project" value="UniProtKB-UniRule"/>
</dbReference>
<dbReference type="EMBL" id="JAIRBB010000005">
    <property type="protein sequence ID" value="MCG2431005.1"/>
    <property type="molecule type" value="Genomic_DNA"/>
</dbReference>
<keyword evidence="3 7" id="KW-0547">Nucleotide-binding</keyword>
<dbReference type="PROSITE" id="PS00866">
    <property type="entry name" value="CPSASE_1"/>
    <property type="match status" value="1"/>
</dbReference>
<dbReference type="InterPro" id="IPR050856">
    <property type="entry name" value="Biotin_carboxylase_complex"/>
</dbReference>
<dbReference type="InterPro" id="IPR005479">
    <property type="entry name" value="CPAse_ATP-bd"/>
</dbReference>
<feature type="domain" description="ATP-grasp" evidence="8">
    <location>
        <begin position="119"/>
        <end position="316"/>
    </location>
</feature>
<dbReference type="GO" id="GO:0046872">
    <property type="term" value="F:metal ion binding"/>
    <property type="evidence" value="ECO:0007669"/>
    <property type="project" value="UniProtKB-KW"/>
</dbReference>
<name>A0A9X1R1H0_9FLAO</name>
<keyword evidence="2" id="KW-0479">Metal-binding</keyword>
<dbReference type="PANTHER" id="PTHR18866:SF33">
    <property type="entry name" value="METHYLCROTONOYL-COA CARBOXYLASE SUBUNIT ALPHA, MITOCHONDRIAL-RELATED"/>
    <property type="match status" value="1"/>
</dbReference>
<keyword evidence="5" id="KW-0460">Magnesium</keyword>
<dbReference type="SUPFAM" id="SSF52440">
    <property type="entry name" value="PreATP-grasp domain"/>
    <property type="match status" value="1"/>
</dbReference>
<keyword evidence="1 10" id="KW-0436">Ligase</keyword>
<evidence type="ECO:0000256" key="5">
    <source>
        <dbReference type="ARBA" id="ARBA00022842"/>
    </source>
</evidence>
<reference evidence="10" key="1">
    <citation type="submission" date="2021-09" db="EMBL/GenBank/DDBJ databases">
        <title>Genome of Aequorivita sp. strain F64183.</title>
        <authorList>
            <person name="Wang Y."/>
        </authorList>
    </citation>
    <scope>NUCLEOTIDE SEQUENCE</scope>
    <source>
        <strain evidence="10">F64183</strain>
    </source>
</reference>
<dbReference type="PROSITE" id="PS50979">
    <property type="entry name" value="BC"/>
    <property type="match status" value="1"/>
</dbReference>
<dbReference type="SUPFAM" id="SSF51246">
    <property type="entry name" value="Rudiment single hybrid motif"/>
    <property type="match status" value="1"/>
</dbReference>
<evidence type="ECO:0000313" key="11">
    <source>
        <dbReference type="Proteomes" id="UP001139462"/>
    </source>
</evidence>
<evidence type="ECO:0000256" key="3">
    <source>
        <dbReference type="ARBA" id="ARBA00022741"/>
    </source>
</evidence>
<dbReference type="Pfam" id="PF00289">
    <property type="entry name" value="Biotin_carb_N"/>
    <property type="match status" value="1"/>
</dbReference>
<evidence type="ECO:0000256" key="4">
    <source>
        <dbReference type="ARBA" id="ARBA00022840"/>
    </source>
</evidence>
<dbReference type="EC" id="6.3.4.14" evidence="10"/>
<dbReference type="FunFam" id="3.30.1490.20:FF:000018">
    <property type="entry name" value="Biotin carboxylase"/>
    <property type="match status" value="1"/>
</dbReference>
<feature type="domain" description="Biotin carboxylation" evidence="9">
    <location>
        <begin position="1"/>
        <end position="445"/>
    </location>
</feature>
<evidence type="ECO:0000259" key="9">
    <source>
        <dbReference type="PROSITE" id="PS50979"/>
    </source>
</evidence>
<dbReference type="AlphaFoldDB" id="A0A9X1R1H0"/>
<keyword evidence="4 7" id="KW-0067">ATP-binding</keyword>
<dbReference type="InterPro" id="IPR016185">
    <property type="entry name" value="PreATP-grasp_dom_sf"/>
</dbReference>
<dbReference type="InterPro" id="IPR005481">
    <property type="entry name" value="BC-like_N"/>
</dbReference>
<dbReference type="PROSITE" id="PS00867">
    <property type="entry name" value="CPSASE_2"/>
    <property type="match status" value="1"/>
</dbReference>
<dbReference type="PROSITE" id="PS50975">
    <property type="entry name" value="ATP_GRASP"/>
    <property type="match status" value="1"/>
</dbReference>
<dbReference type="InterPro" id="IPR011764">
    <property type="entry name" value="Biotin_carboxylation_dom"/>
</dbReference>
<dbReference type="NCBIfam" id="NF006367">
    <property type="entry name" value="PRK08591.1"/>
    <property type="match status" value="1"/>
</dbReference>
<dbReference type="Gene3D" id="3.30.470.20">
    <property type="entry name" value="ATP-grasp fold, B domain"/>
    <property type="match status" value="1"/>
</dbReference>